<dbReference type="AlphaFoldDB" id="A0A5C6RKW5"/>
<name>A0A5C6RKW5_9BACT</name>
<comment type="caution">
    <text evidence="1">The sequence shown here is derived from an EMBL/GenBank/DDBJ whole genome shotgun (WGS) entry which is preliminary data.</text>
</comment>
<dbReference type="RefSeq" id="WP_147168033.1">
    <property type="nucleotide sequence ID" value="NZ_VOOR01000027.1"/>
</dbReference>
<evidence type="ECO:0000313" key="1">
    <source>
        <dbReference type="EMBL" id="TXB62585.1"/>
    </source>
</evidence>
<dbReference type="OrthoDB" id="1109163at2"/>
<reference evidence="1 2" key="1">
    <citation type="submission" date="2019-08" db="EMBL/GenBank/DDBJ databases">
        <title>Genome of Phaeodactylibacter luteus.</title>
        <authorList>
            <person name="Bowman J.P."/>
        </authorList>
    </citation>
    <scope>NUCLEOTIDE SEQUENCE [LARGE SCALE GENOMIC DNA]</scope>
    <source>
        <strain evidence="1 2">KCTC 42180</strain>
    </source>
</reference>
<dbReference type="Proteomes" id="UP000321580">
    <property type="component" value="Unassembled WGS sequence"/>
</dbReference>
<sequence>MNNSSFTTSMKKPWAGIRRAWRNTWLSSLLVLSSAWGALACGPADYSFHYFNLFVPEWIFGEEYSPAFYTTDGYYSIWSEPDYKRANLEAWKALIGQQVEAPVLERILYNTYPEGLYDIERADLVREHLYKGGAGGAKAEAVKRYLLLALEMERLADRPVDSWGYGGQERMPQQEAQLLIGRIQEAMKREKVGELKDRYAFQLIKAYRYSGQPDLARAAYERHFATQDKLGLIGYWAMDHYAGLLLQDGQNGAGYYHFLKVFRDAPSRRHSAYYSLNIGTAADWDATYKRCKKKEDKALLHFIRGTKDGVLALEDMRAIFSLVGNHEWLKIVMSREINKLESDNLEYYSEQPIQDLMAKAKAGESLLKNADYDEYVGELLKFANTALINNPGDGFWLVAKGYLEFLSGQLDNAALTLERAKGLEKPFYRIQAEVLLAIQLLQAEEPLTVAQENLMAEQVVEIFEDERTQLYTDRNNQEFILDLLAARKEADGDALLARMLRREEFSTYRISPELSQIEDLLARVEADDFTLLELLALKHFVGNASPWYTFKVDRATAMGEIRGAVLEAKARVLMRDPARLAEASAIFEALPASFDFPLAHNPFNSSLNDCVHCGSNTNARQTRNEFVRKLAEIYEIAMQTGSATDYYLLGNAYYNMTYFGPAYYVMNYYRSGSSFDGFTDCSVALGFYQAAMEAAPDLELGAKACFMAAKAEQNNYILQRAANQPADEYWWGKWEISTWPESEGYYEDYLQEIARDGHRSYFEKLTAQYATTDFYKQAVRECSYLYYFVSN</sequence>
<protein>
    <submittedName>
        <fullName evidence="1">Uncharacterized protein</fullName>
    </submittedName>
</protein>
<evidence type="ECO:0000313" key="2">
    <source>
        <dbReference type="Proteomes" id="UP000321580"/>
    </source>
</evidence>
<accession>A0A5C6RKW5</accession>
<keyword evidence="2" id="KW-1185">Reference proteome</keyword>
<gene>
    <name evidence="1" type="ORF">FRY97_13280</name>
</gene>
<organism evidence="1 2">
    <name type="scientific">Phaeodactylibacter luteus</name>
    <dbReference type="NCBI Taxonomy" id="1564516"/>
    <lineage>
        <taxon>Bacteria</taxon>
        <taxon>Pseudomonadati</taxon>
        <taxon>Bacteroidota</taxon>
        <taxon>Saprospiria</taxon>
        <taxon>Saprospirales</taxon>
        <taxon>Haliscomenobacteraceae</taxon>
        <taxon>Phaeodactylibacter</taxon>
    </lineage>
</organism>
<proteinExistence type="predicted"/>
<dbReference type="EMBL" id="VOOR01000027">
    <property type="protein sequence ID" value="TXB62585.1"/>
    <property type="molecule type" value="Genomic_DNA"/>
</dbReference>